<accession>U4LNM1</accession>
<dbReference type="Proteomes" id="UP000018144">
    <property type="component" value="Unassembled WGS sequence"/>
</dbReference>
<evidence type="ECO:0000313" key="2">
    <source>
        <dbReference type="Proteomes" id="UP000018144"/>
    </source>
</evidence>
<dbReference type="EMBL" id="HF936132">
    <property type="protein sequence ID" value="CCX33543.1"/>
    <property type="molecule type" value="Genomic_DNA"/>
</dbReference>
<evidence type="ECO:0000313" key="1">
    <source>
        <dbReference type="EMBL" id="CCX33543.1"/>
    </source>
</evidence>
<reference evidence="1 2" key="1">
    <citation type="journal article" date="2013" name="PLoS Genet.">
        <title>The genome and development-dependent transcriptomes of Pyronema confluens: a window into fungal evolution.</title>
        <authorList>
            <person name="Traeger S."/>
            <person name="Altegoer F."/>
            <person name="Freitag M."/>
            <person name="Gabaldon T."/>
            <person name="Kempken F."/>
            <person name="Kumar A."/>
            <person name="Marcet-Houben M."/>
            <person name="Poggeler S."/>
            <person name="Stajich J.E."/>
            <person name="Nowrousian M."/>
        </authorList>
    </citation>
    <scope>NUCLEOTIDE SEQUENCE [LARGE SCALE GENOMIC DNA]</scope>
    <source>
        <strain evidence="2">CBS 100304</strain>
        <tissue evidence="1">Vegetative mycelium</tissue>
    </source>
</reference>
<sequence length="169" mass="19886">MSRQPLTQRNIQRHIAWCEAQPKKENSRDYVPYEISPHILSAAKGQNPYNRMLIIKMLMLLDDVADFEDNMTGRWRNMTDAHEQDEISWKDFIPQLGGLAIDLLKESKHLDKEEDRMSDMAYDQLCKLQNAIERLRGYVMMYGDKQVIERIVTWISLMESEKCRVPGSH</sequence>
<organism evidence="1 2">
    <name type="scientific">Pyronema omphalodes (strain CBS 100304)</name>
    <name type="common">Pyronema confluens</name>
    <dbReference type="NCBI Taxonomy" id="1076935"/>
    <lineage>
        <taxon>Eukaryota</taxon>
        <taxon>Fungi</taxon>
        <taxon>Dikarya</taxon>
        <taxon>Ascomycota</taxon>
        <taxon>Pezizomycotina</taxon>
        <taxon>Pezizomycetes</taxon>
        <taxon>Pezizales</taxon>
        <taxon>Pyronemataceae</taxon>
        <taxon>Pyronema</taxon>
    </lineage>
</organism>
<keyword evidence="2" id="KW-1185">Reference proteome</keyword>
<dbReference type="AlphaFoldDB" id="U4LNM1"/>
<name>U4LNM1_PYROM</name>
<gene>
    <name evidence="1" type="ORF">PCON_01385</name>
</gene>
<protein>
    <submittedName>
        <fullName evidence="1">Uncharacterized protein</fullName>
    </submittedName>
</protein>
<proteinExistence type="predicted"/>